<evidence type="ECO:0000313" key="4">
    <source>
        <dbReference type="EMBL" id="KIM43534.1"/>
    </source>
</evidence>
<dbReference type="InterPro" id="IPR032474">
    <property type="entry name" value="Argonaute_N"/>
</dbReference>
<dbReference type="STRING" id="686832.A0A0C3CH95"/>
<dbReference type="SMART" id="SM00950">
    <property type="entry name" value="Piwi"/>
    <property type="match status" value="1"/>
</dbReference>
<evidence type="ECO:0000259" key="2">
    <source>
        <dbReference type="PROSITE" id="PS50821"/>
    </source>
</evidence>
<dbReference type="SUPFAM" id="SSF53098">
    <property type="entry name" value="Ribonuclease H-like"/>
    <property type="match status" value="1"/>
</dbReference>
<dbReference type="OrthoDB" id="10252740at2759"/>
<dbReference type="Pfam" id="PF16486">
    <property type="entry name" value="ArgoN"/>
    <property type="match status" value="1"/>
</dbReference>
<dbReference type="InterPro" id="IPR003100">
    <property type="entry name" value="PAZ_dom"/>
</dbReference>
<dbReference type="Pfam" id="PF02171">
    <property type="entry name" value="Piwi"/>
    <property type="match status" value="1"/>
</dbReference>
<feature type="compositionally biased region" description="Low complexity" evidence="1">
    <location>
        <begin position="16"/>
        <end position="28"/>
    </location>
</feature>
<feature type="domain" description="PAZ" evidence="2">
    <location>
        <begin position="269"/>
        <end position="367"/>
    </location>
</feature>
<dbReference type="HOGENOM" id="CLU_004544_4_3_1"/>
<dbReference type="AlphaFoldDB" id="A0A0C3CH95"/>
<dbReference type="SMART" id="SM01163">
    <property type="entry name" value="DUF1785"/>
    <property type="match status" value="1"/>
</dbReference>
<organism evidence="4 5">
    <name type="scientific">Hebeloma cylindrosporum</name>
    <dbReference type="NCBI Taxonomy" id="76867"/>
    <lineage>
        <taxon>Eukaryota</taxon>
        <taxon>Fungi</taxon>
        <taxon>Dikarya</taxon>
        <taxon>Basidiomycota</taxon>
        <taxon>Agaricomycotina</taxon>
        <taxon>Agaricomycetes</taxon>
        <taxon>Agaricomycetidae</taxon>
        <taxon>Agaricales</taxon>
        <taxon>Agaricineae</taxon>
        <taxon>Hymenogastraceae</taxon>
        <taxon>Hebeloma</taxon>
    </lineage>
</organism>
<dbReference type="PROSITE" id="PS50821">
    <property type="entry name" value="PAZ"/>
    <property type="match status" value="1"/>
</dbReference>
<dbReference type="InterPro" id="IPR036397">
    <property type="entry name" value="RNaseH_sf"/>
</dbReference>
<dbReference type="Pfam" id="PF16487">
    <property type="entry name" value="ArgoMid"/>
    <property type="match status" value="1"/>
</dbReference>
<protein>
    <recommendedName>
        <fullName evidence="6">Piwi domain-containing protein</fullName>
    </recommendedName>
</protein>
<keyword evidence="5" id="KW-1185">Reference proteome</keyword>
<dbReference type="Gene3D" id="3.40.50.2300">
    <property type="match status" value="1"/>
</dbReference>
<dbReference type="InterPro" id="IPR003165">
    <property type="entry name" value="Piwi"/>
</dbReference>
<dbReference type="PROSITE" id="PS50822">
    <property type="entry name" value="PIWI"/>
    <property type="match status" value="1"/>
</dbReference>
<evidence type="ECO:0000313" key="5">
    <source>
        <dbReference type="Proteomes" id="UP000053424"/>
    </source>
</evidence>
<reference evidence="4 5" key="1">
    <citation type="submission" date="2014-04" db="EMBL/GenBank/DDBJ databases">
        <authorList>
            <consortium name="DOE Joint Genome Institute"/>
            <person name="Kuo A."/>
            <person name="Gay G."/>
            <person name="Dore J."/>
            <person name="Kohler A."/>
            <person name="Nagy L.G."/>
            <person name="Floudas D."/>
            <person name="Copeland A."/>
            <person name="Barry K.W."/>
            <person name="Cichocki N."/>
            <person name="Veneault-Fourrey C."/>
            <person name="LaButti K."/>
            <person name="Lindquist E.A."/>
            <person name="Lipzen A."/>
            <person name="Lundell T."/>
            <person name="Morin E."/>
            <person name="Murat C."/>
            <person name="Sun H."/>
            <person name="Tunlid A."/>
            <person name="Henrissat B."/>
            <person name="Grigoriev I.V."/>
            <person name="Hibbett D.S."/>
            <person name="Martin F."/>
            <person name="Nordberg H.P."/>
            <person name="Cantor M.N."/>
            <person name="Hua S.X."/>
        </authorList>
    </citation>
    <scope>NUCLEOTIDE SEQUENCE [LARGE SCALE GENOMIC DNA]</scope>
    <source>
        <strain evidence="5">h7</strain>
    </source>
</reference>
<dbReference type="EMBL" id="KN831775">
    <property type="protein sequence ID" value="KIM43534.1"/>
    <property type="molecule type" value="Genomic_DNA"/>
</dbReference>
<dbReference type="InterPro" id="IPR032473">
    <property type="entry name" value="Argonaute_Mid_dom"/>
</dbReference>
<feature type="domain" description="Piwi" evidence="3">
    <location>
        <begin position="537"/>
        <end position="833"/>
    </location>
</feature>
<dbReference type="InterPro" id="IPR014811">
    <property type="entry name" value="ArgoL1"/>
</dbReference>
<evidence type="ECO:0000259" key="3">
    <source>
        <dbReference type="PROSITE" id="PS50822"/>
    </source>
</evidence>
<dbReference type="CDD" id="cd02846">
    <property type="entry name" value="PAZ_argonaute_like"/>
    <property type="match status" value="1"/>
</dbReference>
<accession>A0A0C3CH95</accession>
<dbReference type="Pfam" id="PF08699">
    <property type="entry name" value="ArgoL1"/>
    <property type="match status" value="1"/>
</dbReference>
<evidence type="ECO:0008006" key="6">
    <source>
        <dbReference type="Google" id="ProtNLM"/>
    </source>
</evidence>
<dbReference type="Proteomes" id="UP000053424">
    <property type="component" value="Unassembled WGS sequence"/>
</dbReference>
<reference evidence="5" key="2">
    <citation type="submission" date="2015-01" db="EMBL/GenBank/DDBJ databases">
        <title>Evolutionary Origins and Diversification of the Mycorrhizal Mutualists.</title>
        <authorList>
            <consortium name="DOE Joint Genome Institute"/>
            <consortium name="Mycorrhizal Genomics Consortium"/>
            <person name="Kohler A."/>
            <person name="Kuo A."/>
            <person name="Nagy L.G."/>
            <person name="Floudas D."/>
            <person name="Copeland A."/>
            <person name="Barry K.W."/>
            <person name="Cichocki N."/>
            <person name="Veneault-Fourrey C."/>
            <person name="LaButti K."/>
            <person name="Lindquist E.A."/>
            <person name="Lipzen A."/>
            <person name="Lundell T."/>
            <person name="Morin E."/>
            <person name="Murat C."/>
            <person name="Riley R."/>
            <person name="Ohm R."/>
            <person name="Sun H."/>
            <person name="Tunlid A."/>
            <person name="Henrissat B."/>
            <person name="Grigoriev I.V."/>
            <person name="Hibbett D.S."/>
            <person name="Martin F."/>
        </authorList>
    </citation>
    <scope>NUCLEOTIDE SEQUENCE [LARGE SCALE GENOMIC DNA]</scope>
    <source>
        <strain evidence="5">h7</strain>
    </source>
</reference>
<dbReference type="InterPro" id="IPR012337">
    <property type="entry name" value="RNaseH-like_sf"/>
</dbReference>
<dbReference type="Pfam" id="PF16488">
    <property type="entry name" value="ArgoL2"/>
    <property type="match status" value="1"/>
</dbReference>
<dbReference type="Gene3D" id="3.30.420.10">
    <property type="entry name" value="Ribonuclease H-like superfamily/Ribonuclease H"/>
    <property type="match status" value="1"/>
</dbReference>
<gene>
    <name evidence="4" type="ORF">M413DRAFT_25887</name>
</gene>
<dbReference type="InterPro" id="IPR036085">
    <property type="entry name" value="PAZ_dom_sf"/>
</dbReference>
<dbReference type="InterPro" id="IPR032472">
    <property type="entry name" value="ArgoL2"/>
</dbReference>
<dbReference type="GO" id="GO:0003723">
    <property type="term" value="F:RNA binding"/>
    <property type="evidence" value="ECO:0007669"/>
    <property type="project" value="InterPro"/>
</dbReference>
<dbReference type="Pfam" id="PF02170">
    <property type="entry name" value="PAZ"/>
    <property type="match status" value="1"/>
</dbReference>
<feature type="region of interest" description="Disordered" evidence="1">
    <location>
        <begin position="1"/>
        <end position="28"/>
    </location>
</feature>
<proteinExistence type="predicted"/>
<evidence type="ECO:0000256" key="1">
    <source>
        <dbReference type="SAM" id="MobiDB-lite"/>
    </source>
</evidence>
<dbReference type="Gene3D" id="2.170.260.10">
    <property type="entry name" value="paz domain"/>
    <property type="match status" value="1"/>
</dbReference>
<dbReference type="PANTHER" id="PTHR22891">
    <property type="entry name" value="EUKARYOTIC TRANSLATION INITIATION FACTOR 2C"/>
    <property type="match status" value="1"/>
</dbReference>
<dbReference type="SUPFAM" id="SSF101690">
    <property type="entry name" value="PAZ domain"/>
    <property type="match status" value="1"/>
</dbReference>
<name>A0A0C3CH95_HEBCY</name>
<sequence length="888" mass="98953">MPPRIAPGRGAGPRGRGPNTRGRGAARGSVPVAIAEHVKTVGVKRPGYGTGGRTVDTIVNAFDIRIPDGIIYHYDVFIVLIVMMDSEKLPAKLNLELFNRLQMEFASTVFTPDAYDGRKLEEKDRIFHPAVYDGRKNAFTRFRLPLGPNDSREFKITMEREGPPSQAAPPPKVYQIKLTKESASFHESGQLSQDNAVLTSIMALNIVVRMSPNLAFPFNSRSFFTPENKRSIGGGMEIWRGYFQSIRPSQDRMYLNVDISSAVMFKEGPLIERLSGERLNDRDRFFLQRFLATLKVSVRGQSRIRPIHKLTAQGANKTIFTLRQGSTMSVADYFRNVLNTRLVYPDVICVEFASGAQIPLELCSVSRGQLMRKQIPADKTKPVLEFSKLRPEERLNSIRHGLEVLKHGQSDYVREFGMSVNPEPIVVQARILDPPLLSYGQGSKQPKILPKNGQWNMLDKKFYLPKSVKSWIILVYEPQEHFGKLIVDKMVKTKDVGMNVEDKQPQLFYEHGHGNITDQLSKACVSSQQKKKQPPSLIVVVLPEGGHHIHTAVKHFGDVKAGIATQCLKSYLCARAKPHSKAISTRVNVKLGGINHVLDKSILNDPAIPTIVMGADVKHPAPGTQGKPSYVAVVSSMDIKTVEYIASTRVQTGRREIIADLEAMVIELLTIVKEKGRKAPVRLIFYRDGVSEAESQHVLDRELPMVKSACKAVGINPKITLIIVRKRHHIRTFPQRGEGDRSGNCQAGTTIDKGLGHPTDFDYYQMSHGGILGTSRPAHYSVLFDENNFSADTMENMSFSLPHLYARSTRSVAIPTPVAYAHLACNQAKCHYDPRLNLDFSDTATQATGSASAETQLEKYKSEYKPIHKNQAGLMCEFEGSHHTSSAI</sequence>